<dbReference type="PROSITE" id="PS00941">
    <property type="entry name" value="CARBOXYLESTERASE_B_2"/>
    <property type="match status" value="1"/>
</dbReference>
<sequence length="555" mass="60221">MKSVAVAAALVASLAAAGAQIVTLPHGGKLKGSKGPGFDEYHGVPFAAPPTGNLRWKSPQPPSQWNGVRDATKWGGSCVQFDPNAQYPNNFPLYEFMSDLISPDASKAPNSEDCLYLNVYVPRGGAKNKPVVMFLHGGGLIFGGAAQPVLDGSFLAASNKDAIIVTANYRLGAFGYLGSSELAADNTDGSTGNFGWLDQTAALQWIQDNISAFGGDPTRVTLWGQSAGAQSVLWHLIYTNQKAEAAGKPKLFQQVVMDSPNPPLKPYALATAQMRFNNMVTSFNCAGASAADTIACLRSKTTDEINNYQRDLWTTLYRANGAGPFAMTVDGAAIPVNAWAKFLAGEYDHDVKILIGGNGNEGTGFLREDEPFPTLDAFIAGRFGWVPASYRQQIVNNVYPSTTLTLREQKVGVYGDLLFNCPNRYLARKWASSNPKVWYYKFTEQTNFTNDTILLGSPHASELAYFFNHLPALERKDEFLLAYRMSQAILNFVTAGDPNGAKKPKEDKKRKDQVVWPAYTGAGGSVINFDAETKIITDANANCDFFDGMYNALLP</sequence>
<dbReference type="VEuPathDB" id="FungiDB:SPPG_01256"/>
<dbReference type="STRING" id="645134.A0A0L0HSG4"/>
<evidence type="ECO:0000256" key="2">
    <source>
        <dbReference type="ARBA" id="ARBA00022801"/>
    </source>
</evidence>
<reference evidence="5 6" key="1">
    <citation type="submission" date="2009-08" db="EMBL/GenBank/DDBJ databases">
        <title>The Genome Sequence of Spizellomyces punctatus strain DAOM BR117.</title>
        <authorList>
            <consortium name="The Broad Institute Genome Sequencing Platform"/>
            <person name="Russ C."/>
            <person name="Cuomo C."/>
            <person name="Shea T."/>
            <person name="Young S.K."/>
            <person name="Zeng Q."/>
            <person name="Koehrsen M."/>
            <person name="Haas B."/>
            <person name="Borodovsky M."/>
            <person name="Guigo R."/>
            <person name="Alvarado L."/>
            <person name="Berlin A."/>
            <person name="Bochicchio J."/>
            <person name="Borenstein D."/>
            <person name="Chapman S."/>
            <person name="Chen Z."/>
            <person name="Engels R."/>
            <person name="Freedman E."/>
            <person name="Gellesch M."/>
            <person name="Goldberg J."/>
            <person name="Griggs A."/>
            <person name="Gujja S."/>
            <person name="Heiman D."/>
            <person name="Hepburn T."/>
            <person name="Howarth C."/>
            <person name="Jen D."/>
            <person name="Larson L."/>
            <person name="Lewis B."/>
            <person name="Mehta T."/>
            <person name="Park D."/>
            <person name="Pearson M."/>
            <person name="Roberts A."/>
            <person name="Saif S."/>
            <person name="Shenoy N."/>
            <person name="Sisk P."/>
            <person name="Stolte C."/>
            <person name="Sykes S."/>
            <person name="Thomson T."/>
            <person name="Walk T."/>
            <person name="White J."/>
            <person name="Yandava C."/>
            <person name="Burger G."/>
            <person name="Gray M.W."/>
            <person name="Holland P.W.H."/>
            <person name="King N."/>
            <person name="Lang F.B.F."/>
            <person name="Roger A.J."/>
            <person name="Ruiz-Trillo I."/>
            <person name="Lander E."/>
            <person name="Nusbaum C."/>
        </authorList>
    </citation>
    <scope>NUCLEOTIDE SEQUENCE [LARGE SCALE GENOMIC DNA]</scope>
    <source>
        <strain evidence="5 6">DAOM BR117</strain>
    </source>
</reference>
<evidence type="ECO:0000259" key="4">
    <source>
        <dbReference type="Pfam" id="PF00135"/>
    </source>
</evidence>
<dbReference type="FunCoup" id="A0A0L0HSG4">
    <property type="interactions" value="2"/>
</dbReference>
<keyword evidence="3" id="KW-0732">Signal</keyword>
<dbReference type="InterPro" id="IPR019819">
    <property type="entry name" value="Carboxylesterase_B_CS"/>
</dbReference>
<feature type="domain" description="Carboxylesterase type B" evidence="4">
    <location>
        <begin position="21"/>
        <end position="543"/>
    </location>
</feature>
<dbReference type="GeneID" id="27684933"/>
<dbReference type="RefSeq" id="XP_016611838.1">
    <property type="nucleotide sequence ID" value="XM_016749582.1"/>
</dbReference>
<dbReference type="ESTHER" id="spipn-a0a0l0hsg4">
    <property type="family name" value="Carb_B_Root"/>
</dbReference>
<comment type="similarity">
    <text evidence="1 3">Belongs to the type-B carboxylesterase/lipase family.</text>
</comment>
<dbReference type="InterPro" id="IPR002018">
    <property type="entry name" value="CarbesteraseB"/>
</dbReference>
<dbReference type="EMBL" id="KQ257451">
    <property type="protein sequence ID" value="KND03799.1"/>
    <property type="molecule type" value="Genomic_DNA"/>
</dbReference>
<evidence type="ECO:0000313" key="5">
    <source>
        <dbReference type="EMBL" id="KND03799.1"/>
    </source>
</evidence>
<keyword evidence="2 3" id="KW-0378">Hydrolase</keyword>
<dbReference type="InterPro" id="IPR050309">
    <property type="entry name" value="Type-B_Carboxylest/Lipase"/>
</dbReference>
<dbReference type="Proteomes" id="UP000053201">
    <property type="component" value="Unassembled WGS sequence"/>
</dbReference>
<gene>
    <name evidence="5" type="ORF">SPPG_01256</name>
</gene>
<dbReference type="PANTHER" id="PTHR11559">
    <property type="entry name" value="CARBOXYLESTERASE"/>
    <property type="match status" value="1"/>
</dbReference>
<dbReference type="InParanoid" id="A0A0L0HSG4"/>
<evidence type="ECO:0000256" key="1">
    <source>
        <dbReference type="ARBA" id="ARBA00005964"/>
    </source>
</evidence>
<name>A0A0L0HSG4_SPIPD</name>
<evidence type="ECO:0000256" key="3">
    <source>
        <dbReference type="RuleBase" id="RU361235"/>
    </source>
</evidence>
<dbReference type="SUPFAM" id="SSF53474">
    <property type="entry name" value="alpha/beta-Hydrolases"/>
    <property type="match status" value="1"/>
</dbReference>
<dbReference type="PROSITE" id="PS00122">
    <property type="entry name" value="CARBOXYLESTERASE_B_1"/>
    <property type="match status" value="1"/>
</dbReference>
<dbReference type="Pfam" id="PF00135">
    <property type="entry name" value="COesterase"/>
    <property type="match status" value="1"/>
</dbReference>
<dbReference type="InterPro" id="IPR029058">
    <property type="entry name" value="AB_hydrolase_fold"/>
</dbReference>
<feature type="signal peptide" evidence="3">
    <location>
        <begin position="1"/>
        <end position="19"/>
    </location>
</feature>
<protein>
    <recommendedName>
        <fullName evidence="3">Carboxylic ester hydrolase</fullName>
        <ecNumber evidence="3">3.1.1.-</ecNumber>
    </recommendedName>
</protein>
<proteinExistence type="inferred from homology"/>
<dbReference type="InterPro" id="IPR019826">
    <property type="entry name" value="Carboxylesterase_B_AS"/>
</dbReference>
<dbReference type="EC" id="3.1.1.-" evidence="3"/>
<dbReference type="GO" id="GO:0016787">
    <property type="term" value="F:hydrolase activity"/>
    <property type="evidence" value="ECO:0007669"/>
    <property type="project" value="UniProtKB-KW"/>
</dbReference>
<accession>A0A0L0HSG4</accession>
<keyword evidence="6" id="KW-1185">Reference proteome</keyword>
<evidence type="ECO:0000313" key="6">
    <source>
        <dbReference type="Proteomes" id="UP000053201"/>
    </source>
</evidence>
<dbReference type="Gene3D" id="3.40.50.1820">
    <property type="entry name" value="alpha/beta hydrolase"/>
    <property type="match status" value="1"/>
</dbReference>
<dbReference type="OMA" id="PMIPFKP"/>
<dbReference type="AlphaFoldDB" id="A0A0L0HSG4"/>
<organism evidence="5 6">
    <name type="scientific">Spizellomyces punctatus (strain DAOM BR117)</name>
    <dbReference type="NCBI Taxonomy" id="645134"/>
    <lineage>
        <taxon>Eukaryota</taxon>
        <taxon>Fungi</taxon>
        <taxon>Fungi incertae sedis</taxon>
        <taxon>Chytridiomycota</taxon>
        <taxon>Chytridiomycota incertae sedis</taxon>
        <taxon>Chytridiomycetes</taxon>
        <taxon>Spizellomycetales</taxon>
        <taxon>Spizellomycetaceae</taxon>
        <taxon>Spizellomyces</taxon>
    </lineage>
</organism>
<dbReference type="eggNOG" id="KOG4389">
    <property type="taxonomic scope" value="Eukaryota"/>
</dbReference>
<feature type="chain" id="PRO_5005394141" description="Carboxylic ester hydrolase" evidence="3">
    <location>
        <begin position="20"/>
        <end position="555"/>
    </location>
</feature>
<dbReference type="OrthoDB" id="408631at2759"/>